<dbReference type="OrthoDB" id="185373at2759"/>
<dbReference type="RefSeq" id="XP_025341933.1">
    <property type="nucleotide sequence ID" value="XM_025488125.1"/>
</dbReference>
<dbReference type="VEuPathDB" id="FungiDB:CXQ85_004509"/>
<comment type="caution">
    <text evidence="2">The sequence shown here is derived from an EMBL/GenBank/DDBJ whole genome shotgun (WGS) entry which is preliminary data.</text>
</comment>
<accession>A0A2V1AUL5</accession>
<dbReference type="STRING" id="45357.A0A2V1AUL5"/>
<dbReference type="GeneID" id="37009839"/>
<dbReference type="EMBL" id="PKFO01000004">
    <property type="protein sequence ID" value="PVH20993.1"/>
    <property type="molecule type" value="Genomic_DNA"/>
</dbReference>
<keyword evidence="1" id="KW-0677">Repeat</keyword>
<name>A0A2V1AUL5_9ASCO</name>
<evidence type="ECO:0000256" key="1">
    <source>
        <dbReference type="ARBA" id="ARBA00022737"/>
    </source>
</evidence>
<dbReference type="PANTHER" id="PTHR47941">
    <property type="entry name" value="PENTATRICOPEPTIDE REPEAT-CONTAINING PROTEIN 3, MITOCHONDRIAL"/>
    <property type="match status" value="1"/>
</dbReference>
<dbReference type="Gene3D" id="1.25.40.10">
    <property type="entry name" value="Tetratricopeptide repeat domain"/>
    <property type="match status" value="1"/>
</dbReference>
<dbReference type="InterPro" id="IPR011990">
    <property type="entry name" value="TPR-like_helical_dom_sf"/>
</dbReference>
<gene>
    <name evidence="2" type="ORF">CXQ85_004509</name>
</gene>
<evidence type="ECO:0000313" key="2">
    <source>
        <dbReference type="EMBL" id="PVH20993.1"/>
    </source>
</evidence>
<evidence type="ECO:0000313" key="3">
    <source>
        <dbReference type="Proteomes" id="UP000244309"/>
    </source>
</evidence>
<reference evidence="2 3" key="1">
    <citation type="submission" date="2017-12" db="EMBL/GenBank/DDBJ databases">
        <title>Genome Sequence of a Multidrug-Resistant Candida haemulonii Isolate from a Patient with Chronic Leg Ulcers in Israel.</title>
        <authorList>
            <person name="Chow N.A."/>
            <person name="Gade L."/>
            <person name="Batra D."/>
            <person name="Rowe L.A."/>
            <person name="Ben-Ami R."/>
            <person name="Loparev V.N."/>
            <person name="Litvintseva A.P."/>
        </authorList>
    </citation>
    <scope>NUCLEOTIDE SEQUENCE [LARGE SCALE GENOMIC DNA]</scope>
    <source>
        <strain evidence="2 3">B11899</strain>
    </source>
</reference>
<organism evidence="2 3">
    <name type="scientific">Candidozyma haemuli</name>
    <dbReference type="NCBI Taxonomy" id="45357"/>
    <lineage>
        <taxon>Eukaryota</taxon>
        <taxon>Fungi</taxon>
        <taxon>Dikarya</taxon>
        <taxon>Ascomycota</taxon>
        <taxon>Saccharomycotina</taxon>
        <taxon>Pichiomycetes</taxon>
        <taxon>Metschnikowiaceae</taxon>
        <taxon>Candidozyma</taxon>
    </lineage>
</organism>
<dbReference type="Proteomes" id="UP000244309">
    <property type="component" value="Unassembled WGS sequence"/>
</dbReference>
<evidence type="ECO:0008006" key="4">
    <source>
        <dbReference type="Google" id="ProtNLM"/>
    </source>
</evidence>
<protein>
    <recommendedName>
        <fullName evidence="4">Mitochondrial group I intron splicing factor CCM1</fullName>
    </recommendedName>
</protein>
<dbReference type="AlphaFoldDB" id="A0A2V1AUL5"/>
<sequence>MSLIFRRTPPLSPLGLALRRYSKLPSLRKQHLLFATTTSSKNGSFKRFASHSTREKVSPKLTQPERVISDIELQERYISYLREAGKLSEEDLTAISGFFNQAIELASGELSKEAYGFVVKFWLTVFREHRGGPALQRILLRSKDKVVNLCVNNLDYVKYVECMGHVPGKEWADTVAQTLRFQVSGKGELQFDSSSIRAFLRGDHDLEAKRRMLATFLRKALLYSSKYDMPKVVSAFFGFANDVGDGNLLLIKPEHAVYRQALALLSFPGEKTSVAAHIQSLGRLLSGTENGDKAVFSNLLTSLMTAIAQKRPQVALEYWKYKAESLVVPKPKVNEFLTSHDLSTAMWALLRKNDYQECLELYPKYPHLHSDQQIDIFLKISEKTKDWQHLQKQFEDMYGRGELPYVQHYSIVMNALASIKVVKEVDELYEQLLRRKLKPTCEIHAAIIKSRLAINDYAGAEEKFEEFLQNYENGAVVQGSVARVHALIFELHFHASTLPRLMKALQEVIDRQKTCTVPLIDTKFLCDVIKTVGANYGVRELEQLWEIAERFSMKTEEVYEKTINALSRFGEYEKADKLTFEAHLESAVPFTSSVIAKAQLKNLRSWYNATTDGEIRPYIAAKAMTIIKGVDSGKFSLNGRSKLLLEAIKFELAINRRGTARAYLDQAITLEGVSEEHYIPFLKYHCNARSYKGASAVLELYREMAGNRIVLTSKTYVYLIKALVEIDRSNSANYVNSYKLLESVFELYGLSLFEHIKPLRASAGDMYYHAENLLRVVTTYVRATTNKNDDAKMDLVVHFLNQMKDRLGNCIPLRFRLAIFKEMGILYRLIGDNETARRLALKALDELNDVAAHYRKGQEESFLEPVLPKLLQLDYRQVYEVLLPVYRELQAPSEEYQRLAQTALTYNVHLAGPIFRPIIEHIMKEEPTESKVRTILDICERFLVAGSWVEVNIEKKQQFIYKLYILFLTRSMPTQRIMDNYVLFNKYYNVRSIDELKEEFKHVGNLAEALQCALDEYGVMTSFTWKVHALVKDPHKFFLPGRSIPSKNVMDHRMSAKIYAYIGKYSSDDRTKAFKLYDDFPDTVEYLLYYGQARTRLQGLRREIDEIRPPPAFSTNEGRKNRRFRTLGALRQSMKLLSH</sequence>
<proteinExistence type="predicted"/>
<keyword evidence="3" id="KW-1185">Reference proteome</keyword>